<keyword evidence="2 4" id="KW-0238">DNA-binding</keyword>
<dbReference type="Proteomes" id="UP000261811">
    <property type="component" value="Unassembled WGS sequence"/>
</dbReference>
<evidence type="ECO:0000313" key="7">
    <source>
        <dbReference type="EMBL" id="RFU37328.1"/>
    </source>
</evidence>
<feature type="DNA-binding region" description="H-T-H motif" evidence="4">
    <location>
        <begin position="60"/>
        <end position="79"/>
    </location>
</feature>
<accession>A0A372JD67</accession>
<name>A0A372JD67_9ACTN</name>
<dbReference type="InterPro" id="IPR009057">
    <property type="entry name" value="Homeodomain-like_sf"/>
</dbReference>
<evidence type="ECO:0000313" key="8">
    <source>
        <dbReference type="Proteomes" id="UP000261811"/>
    </source>
</evidence>
<dbReference type="InterPro" id="IPR036271">
    <property type="entry name" value="Tet_transcr_reg_TetR-rel_C_sf"/>
</dbReference>
<comment type="caution">
    <text evidence="7">The sequence shown here is derived from an EMBL/GenBank/DDBJ whole genome shotgun (WGS) entry which is preliminary data.</text>
</comment>
<evidence type="ECO:0000256" key="3">
    <source>
        <dbReference type="ARBA" id="ARBA00023163"/>
    </source>
</evidence>
<organism evidence="7 8">
    <name type="scientific">Actinomadura logoneensis</name>
    <dbReference type="NCBI Taxonomy" id="2293572"/>
    <lineage>
        <taxon>Bacteria</taxon>
        <taxon>Bacillati</taxon>
        <taxon>Actinomycetota</taxon>
        <taxon>Actinomycetes</taxon>
        <taxon>Streptosporangiales</taxon>
        <taxon>Thermomonosporaceae</taxon>
        <taxon>Actinomadura</taxon>
    </lineage>
</organism>
<reference evidence="7 8" key="1">
    <citation type="submission" date="2018-08" db="EMBL/GenBank/DDBJ databases">
        <title>Actinomadura jelena sp. nov., a novel Actinomycete isolated from soil in Chad.</title>
        <authorList>
            <person name="Shi L."/>
        </authorList>
    </citation>
    <scope>NUCLEOTIDE SEQUENCE [LARGE SCALE GENOMIC DNA]</scope>
    <source>
        <strain evidence="7 8">NEAU-G17</strain>
    </source>
</reference>
<feature type="domain" description="HTH tetR-type" evidence="6">
    <location>
        <begin position="37"/>
        <end position="97"/>
    </location>
</feature>
<evidence type="ECO:0000256" key="5">
    <source>
        <dbReference type="SAM" id="MobiDB-lite"/>
    </source>
</evidence>
<dbReference type="EMBL" id="QURH01000982">
    <property type="protein sequence ID" value="RFU37328.1"/>
    <property type="molecule type" value="Genomic_DNA"/>
</dbReference>
<gene>
    <name evidence="7" type="ORF">DZF91_33430</name>
</gene>
<dbReference type="Pfam" id="PF00440">
    <property type="entry name" value="TetR_N"/>
    <property type="match status" value="1"/>
</dbReference>
<dbReference type="OrthoDB" id="2570341at2"/>
<dbReference type="Gene3D" id="1.10.357.10">
    <property type="entry name" value="Tetracycline Repressor, domain 2"/>
    <property type="match status" value="1"/>
</dbReference>
<dbReference type="Gene3D" id="1.10.10.60">
    <property type="entry name" value="Homeodomain-like"/>
    <property type="match status" value="1"/>
</dbReference>
<dbReference type="InterPro" id="IPR004111">
    <property type="entry name" value="Repressor_TetR_C"/>
</dbReference>
<dbReference type="SUPFAM" id="SSF46689">
    <property type="entry name" value="Homeodomain-like"/>
    <property type="match status" value="1"/>
</dbReference>
<keyword evidence="8" id="KW-1185">Reference proteome</keyword>
<evidence type="ECO:0000259" key="6">
    <source>
        <dbReference type="PROSITE" id="PS50977"/>
    </source>
</evidence>
<evidence type="ECO:0000256" key="1">
    <source>
        <dbReference type="ARBA" id="ARBA00023015"/>
    </source>
</evidence>
<dbReference type="AlphaFoldDB" id="A0A372JD67"/>
<proteinExistence type="predicted"/>
<dbReference type="PROSITE" id="PS50977">
    <property type="entry name" value="HTH_TETR_2"/>
    <property type="match status" value="1"/>
</dbReference>
<dbReference type="GO" id="GO:0045892">
    <property type="term" value="P:negative regulation of DNA-templated transcription"/>
    <property type="evidence" value="ECO:0007669"/>
    <property type="project" value="InterPro"/>
</dbReference>
<dbReference type="Pfam" id="PF02909">
    <property type="entry name" value="TetR_C_1"/>
    <property type="match status" value="1"/>
</dbReference>
<dbReference type="GO" id="GO:0003677">
    <property type="term" value="F:DNA binding"/>
    <property type="evidence" value="ECO:0007669"/>
    <property type="project" value="UniProtKB-UniRule"/>
</dbReference>
<keyword evidence="3" id="KW-0804">Transcription</keyword>
<dbReference type="RefSeq" id="WP_117361044.1">
    <property type="nucleotide sequence ID" value="NZ_QURH01000982.1"/>
</dbReference>
<evidence type="ECO:0000256" key="4">
    <source>
        <dbReference type="PROSITE-ProRule" id="PRU00335"/>
    </source>
</evidence>
<feature type="region of interest" description="Disordered" evidence="5">
    <location>
        <begin position="264"/>
        <end position="292"/>
    </location>
</feature>
<sequence length="292" mass="31553">MAVFAGQGDPRRSMELLWRGSARRLASRPRTPGPKPALSVDAVVDAAIAVADEVGTAALSMRLVGERLGRTAMALYTYVQGKAELVDLMYDKVLGELPAEFPQPVWRDAVTAWAGATRDLHLRHPWVSQVSQARPVLGPNEYVAYNALAGILRRAGLRPDEARAVVPVLVRYVEGAVRSVNEARRAARTTGVADEEWWHARAAALEEIAPDFLDGVPDMAWLESRDAPPPEDGAPYLERLVNESFGPGLAVILDGIEARLAARPADAQVGAPTETQADTRTETRAEPNGAAR</sequence>
<dbReference type="SUPFAM" id="SSF48498">
    <property type="entry name" value="Tetracyclin repressor-like, C-terminal domain"/>
    <property type="match status" value="1"/>
</dbReference>
<keyword evidence="1" id="KW-0805">Transcription regulation</keyword>
<dbReference type="InterPro" id="IPR001647">
    <property type="entry name" value="HTH_TetR"/>
</dbReference>
<evidence type="ECO:0000256" key="2">
    <source>
        <dbReference type="ARBA" id="ARBA00023125"/>
    </source>
</evidence>
<protein>
    <submittedName>
        <fullName evidence="7">TetR family transcriptional regulator</fullName>
    </submittedName>
</protein>